<proteinExistence type="predicted"/>
<gene>
    <name evidence="1" type="ORF">FB45DRAFT_352982</name>
</gene>
<dbReference type="Proteomes" id="UP001221142">
    <property type="component" value="Unassembled WGS sequence"/>
</dbReference>
<dbReference type="SUPFAM" id="SSF52047">
    <property type="entry name" value="RNI-like"/>
    <property type="match status" value="1"/>
</dbReference>
<dbReference type="AlphaFoldDB" id="A0AAD7C6Z1"/>
<evidence type="ECO:0000313" key="2">
    <source>
        <dbReference type="Proteomes" id="UP001221142"/>
    </source>
</evidence>
<protein>
    <submittedName>
        <fullName evidence="1">Uncharacterized protein</fullName>
    </submittedName>
</protein>
<reference evidence="1" key="1">
    <citation type="submission" date="2023-03" db="EMBL/GenBank/DDBJ databases">
        <title>Massive genome expansion in bonnet fungi (Mycena s.s.) driven by repeated elements and novel gene families across ecological guilds.</title>
        <authorList>
            <consortium name="Lawrence Berkeley National Laboratory"/>
            <person name="Harder C.B."/>
            <person name="Miyauchi S."/>
            <person name="Viragh M."/>
            <person name="Kuo A."/>
            <person name="Thoen E."/>
            <person name="Andreopoulos B."/>
            <person name="Lu D."/>
            <person name="Skrede I."/>
            <person name="Drula E."/>
            <person name="Henrissat B."/>
            <person name="Morin E."/>
            <person name="Kohler A."/>
            <person name="Barry K."/>
            <person name="LaButti K."/>
            <person name="Morin E."/>
            <person name="Salamov A."/>
            <person name="Lipzen A."/>
            <person name="Mereny Z."/>
            <person name="Hegedus B."/>
            <person name="Baldrian P."/>
            <person name="Stursova M."/>
            <person name="Weitz H."/>
            <person name="Taylor A."/>
            <person name="Grigoriev I.V."/>
            <person name="Nagy L.G."/>
            <person name="Martin F."/>
            <person name="Kauserud H."/>
        </authorList>
    </citation>
    <scope>NUCLEOTIDE SEQUENCE</scope>
    <source>
        <strain evidence="1">9284</strain>
    </source>
</reference>
<name>A0AAD7C6Z1_9AGAR</name>
<accession>A0AAD7C6Z1</accession>
<evidence type="ECO:0000313" key="1">
    <source>
        <dbReference type="EMBL" id="KAJ7641143.1"/>
    </source>
</evidence>
<dbReference type="EMBL" id="JARKIF010000004">
    <property type="protein sequence ID" value="KAJ7641143.1"/>
    <property type="molecule type" value="Genomic_DNA"/>
</dbReference>
<sequence length="390" mass="45411">MNKEGPAETANADHSLFPLPVEISSRFPPELHNYTIDHLHDDRRSLSVCRLVCWAWYASSTYHLTFRVHRKNFREFCSTIIAEQRINPHIGRLQLESHDNDERAVSDRIYEFQFNEHLRYLTNLPSVRYLHLSTHIDTVSPSFVSALSQNFGGVTELHLSNFDFESFAQFLQVREALPLLRCITLVDVWWNDDRYPDVIDDTTPEFKRPAVRTELGQLDKVVIRCIKMTDVLLWLWSHTYIRRLEFGTLRRRPSHAILLSGILRALGTCLESLALHEPGYVDLLDFSHSSALRSVQIPRIRFLASVAWVPAFLEQLPPSRAQLDRITFNVIAEDFERMSLLDWSRMDEILAQDIAVKHVQFNVAMDRKLSVVVQYIEARLPSRTYTLIVR</sequence>
<comment type="caution">
    <text evidence="1">The sequence shown here is derived from an EMBL/GenBank/DDBJ whole genome shotgun (WGS) entry which is preliminary data.</text>
</comment>
<organism evidence="1 2">
    <name type="scientific">Roridomyces roridus</name>
    <dbReference type="NCBI Taxonomy" id="1738132"/>
    <lineage>
        <taxon>Eukaryota</taxon>
        <taxon>Fungi</taxon>
        <taxon>Dikarya</taxon>
        <taxon>Basidiomycota</taxon>
        <taxon>Agaricomycotina</taxon>
        <taxon>Agaricomycetes</taxon>
        <taxon>Agaricomycetidae</taxon>
        <taxon>Agaricales</taxon>
        <taxon>Marasmiineae</taxon>
        <taxon>Mycenaceae</taxon>
        <taxon>Roridomyces</taxon>
    </lineage>
</organism>
<keyword evidence="2" id="KW-1185">Reference proteome</keyword>